<keyword evidence="1" id="KW-1185">Reference proteome</keyword>
<accession>A0A915DZ43</accession>
<dbReference type="Pfam" id="PF14625">
    <property type="entry name" value="Lustrin_cystein"/>
    <property type="match status" value="1"/>
</dbReference>
<proteinExistence type="predicted"/>
<dbReference type="Proteomes" id="UP000887574">
    <property type="component" value="Unplaced"/>
</dbReference>
<evidence type="ECO:0000313" key="2">
    <source>
        <dbReference type="WBParaSite" id="jg25208"/>
    </source>
</evidence>
<name>A0A915DZ43_9BILA</name>
<reference evidence="2" key="1">
    <citation type="submission" date="2022-11" db="UniProtKB">
        <authorList>
            <consortium name="WormBaseParasite"/>
        </authorList>
    </citation>
    <scope>IDENTIFICATION</scope>
</reference>
<evidence type="ECO:0000313" key="1">
    <source>
        <dbReference type="Proteomes" id="UP000887574"/>
    </source>
</evidence>
<organism evidence="1 2">
    <name type="scientific">Ditylenchus dipsaci</name>
    <dbReference type="NCBI Taxonomy" id="166011"/>
    <lineage>
        <taxon>Eukaryota</taxon>
        <taxon>Metazoa</taxon>
        <taxon>Ecdysozoa</taxon>
        <taxon>Nematoda</taxon>
        <taxon>Chromadorea</taxon>
        <taxon>Rhabditida</taxon>
        <taxon>Tylenchina</taxon>
        <taxon>Tylenchomorpha</taxon>
        <taxon>Sphaerularioidea</taxon>
        <taxon>Anguinidae</taxon>
        <taxon>Anguininae</taxon>
        <taxon>Ditylenchus</taxon>
    </lineage>
</organism>
<dbReference type="AlphaFoldDB" id="A0A915DZ43"/>
<sequence>MQVVSLEALPASNHINKSGVDKERGHNESFSSILLCADGKGPLLEGEGNVLPCAGECPQGFDCELFSSGDRTGICCPNVTELFKLYSTESSSDSLPEVLEASGFTMESRDEGAAYTQRQELHPDKAALSLIQASRTDIRQRPLGHRPLQTPNAAAVLRGRASADSVCVEVVPPRRACLSYPWGYCPGQPVASDVTLRTKEECELLCLVHNMPQQQQQHQKEDKMVGPPLTSREFDSVERETGPFDLSSPESIRLIAGNEGHKQVKAAQQTETNVLRFDHRSGFSSGVSANFVVMSVTGHIPCHINTF</sequence>
<protein>
    <submittedName>
        <fullName evidence="2">Uncharacterized protein</fullName>
    </submittedName>
</protein>
<dbReference type="InterPro" id="IPR028150">
    <property type="entry name" value="Lustrin_cystein"/>
</dbReference>
<dbReference type="WBParaSite" id="jg25208">
    <property type="protein sequence ID" value="jg25208"/>
    <property type="gene ID" value="jg25208"/>
</dbReference>